<keyword evidence="3" id="KW-1185">Reference proteome</keyword>
<reference evidence="2" key="1">
    <citation type="journal article" date="2021" name="IMA Fungus">
        <title>Genomic characterization of three marine fungi, including Emericellopsis atlantica sp. nov. with signatures of a generalist lifestyle and marine biomass degradation.</title>
        <authorList>
            <person name="Hagestad O.C."/>
            <person name="Hou L."/>
            <person name="Andersen J.H."/>
            <person name="Hansen E.H."/>
            <person name="Altermark B."/>
            <person name="Li C."/>
            <person name="Kuhnert E."/>
            <person name="Cox R.J."/>
            <person name="Crous P.W."/>
            <person name="Spatafora J.W."/>
            <person name="Lail K."/>
            <person name="Amirebrahimi M."/>
            <person name="Lipzen A."/>
            <person name="Pangilinan J."/>
            <person name="Andreopoulos W."/>
            <person name="Hayes R.D."/>
            <person name="Ng V."/>
            <person name="Grigoriev I.V."/>
            <person name="Jackson S.A."/>
            <person name="Sutton T.D.S."/>
            <person name="Dobson A.D.W."/>
            <person name="Rama T."/>
        </authorList>
    </citation>
    <scope>NUCLEOTIDE SEQUENCE</scope>
    <source>
        <strain evidence="2">TRa3180A</strain>
    </source>
</reference>
<accession>A0A9P8CHE9</accession>
<organism evidence="2 3">
    <name type="scientific">Calycina marina</name>
    <dbReference type="NCBI Taxonomy" id="1763456"/>
    <lineage>
        <taxon>Eukaryota</taxon>
        <taxon>Fungi</taxon>
        <taxon>Dikarya</taxon>
        <taxon>Ascomycota</taxon>
        <taxon>Pezizomycotina</taxon>
        <taxon>Leotiomycetes</taxon>
        <taxon>Helotiales</taxon>
        <taxon>Pezizellaceae</taxon>
        <taxon>Calycina</taxon>
    </lineage>
</organism>
<dbReference type="Pfam" id="PF14497">
    <property type="entry name" value="GST_C_3"/>
    <property type="match status" value="1"/>
</dbReference>
<dbReference type="PANTHER" id="PTHR44051">
    <property type="entry name" value="GLUTATHIONE S-TRANSFERASE-RELATED"/>
    <property type="match status" value="1"/>
</dbReference>
<evidence type="ECO:0000313" key="2">
    <source>
        <dbReference type="EMBL" id="KAG9247229.1"/>
    </source>
</evidence>
<feature type="domain" description="GST C-terminal" evidence="1">
    <location>
        <begin position="84"/>
        <end position="217"/>
    </location>
</feature>
<dbReference type="Gene3D" id="1.20.1050.130">
    <property type="match status" value="1"/>
</dbReference>
<dbReference type="InterPro" id="IPR004046">
    <property type="entry name" value="GST_C"/>
</dbReference>
<name>A0A9P8CHE9_9HELO</name>
<gene>
    <name evidence="2" type="ORF">BJ878DRAFT_477594</name>
</gene>
<evidence type="ECO:0000259" key="1">
    <source>
        <dbReference type="PROSITE" id="PS50405"/>
    </source>
</evidence>
<dbReference type="OrthoDB" id="422574at2759"/>
<dbReference type="PROSITE" id="PS50405">
    <property type="entry name" value="GST_CTER"/>
    <property type="match status" value="1"/>
</dbReference>
<dbReference type="Proteomes" id="UP000887226">
    <property type="component" value="Unassembled WGS sequence"/>
</dbReference>
<dbReference type="EMBL" id="MU253778">
    <property type="protein sequence ID" value="KAG9247229.1"/>
    <property type="molecule type" value="Genomic_DNA"/>
</dbReference>
<dbReference type="PANTHER" id="PTHR44051:SF3">
    <property type="entry name" value="TRANSCRIPTIONAL REGULATOR URE2"/>
    <property type="match status" value="1"/>
</dbReference>
<proteinExistence type="predicted"/>
<dbReference type="AlphaFoldDB" id="A0A9P8CHE9"/>
<comment type="caution">
    <text evidence="2">The sequence shown here is derived from an EMBL/GenBank/DDBJ whole genome shotgun (WGS) entry which is preliminary data.</text>
</comment>
<dbReference type="SUPFAM" id="SSF47616">
    <property type="entry name" value="GST C-terminal domain-like"/>
    <property type="match status" value="1"/>
</dbReference>
<dbReference type="InterPro" id="IPR036282">
    <property type="entry name" value="Glutathione-S-Trfase_C_sf"/>
</dbReference>
<sequence length="217" mass="25109">MRSYKGCLRHSEPVMAVTQIMAVTTTKQFVLYGGVLGPNLKKDSYTMRELGVTCKSFPKTKQPAYLLSTKWTDSCHQRPKNWHDALETSAIIEYLIHYYDPDHLILFSSNSKGDFSTREYLFFQVSSQEKLHSDVQSYVEEIKRINGVFDKLLEKKEWLVGRKCTSADLSFLSCQNPTIDNTLKKEDESMEEAFPGVWAWMERMEARKAVREVNELA</sequence>
<protein>
    <submittedName>
        <fullName evidence="2">Glutathione S-transferase Ure2-like protein</fullName>
    </submittedName>
</protein>
<evidence type="ECO:0000313" key="3">
    <source>
        <dbReference type="Proteomes" id="UP000887226"/>
    </source>
</evidence>
<dbReference type="InterPro" id="IPR010987">
    <property type="entry name" value="Glutathione-S-Trfase_C-like"/>
</dbReference>